<dbReference type="GO" id="GO:0030288">
    <property type="term" value="C:outer membrane-bounded periplasmic space"/>
    <property type="evidence" value="ECO:0007669"/>
    <property type="project" value="TreeGrafter"/>
</dbReference>
<dbReference type="InterPro" id="IPR005151">
    <property type="entry name" value="Tail-specific_protease"/>
</dbReference>
<dbReference type="Proteomes" id="UP000676194">
    <property type="component" value="Chromosome"/>
</dbReference>
<dbReference type="Gene3D" id="3.30.750.44">
    <property type="match status" value="1"/>
</dbReference>
<dbReference type="EMBL" id="CP074694">
    <property type="protein sequence ID" value="QVL33869.1"/>
    <property type="molecule type" value="Genomic_DNA"/>
</dbReference>
<feature type="domain" description="Tail specific protease" evidence="1">
    <location>
        <begin position="452"/>
        <end position="658"/>
    </location>
</feature>
<dbReference type="GO" id="GO:0004175">
    <property type="term" value="F:endopeptidase activity"/>
    <property type="evidence" value="ECO:0007669"/>
    <property type="project" value="TreeGrafter"/>
</dbReference>
<evidence type="ECO:0000313" key="2">
    <source>
        <dbReference type="EMBL" id="QVL33869.1"/>
    </source>
</evidence>
<evidence type="ECO:0000259" key="1">
    <source>
        <dbReference type="SMART" id="SM00245"/>
    </source>
</evidence>
<dbReference type="Gene3D" id="3.90.226.10">
    <property type="entry name" value="2-enoyl-CoA Hydratase, Chain A, domain 1"/>
    <property type="match status" value="1"/>
</dbReference>
<proteinExistence type="predicted"/>
<organism evidence="2 3">
    <name type="scientific">Telmatocola sphagniphila</name>
    <dbReference type="NCBI Taxonomy" id="1123043"/>
    <lineage>
        <taxon>Bacteria</taxon>
        <taxon>Pseudomonadati</taxon>
        <taxon>Planctomycetota</taxon>
        <taxon>Planctomycetia</taxon>
        <taxon>Gemmatales</taxon>
        <taxon>Gemmataceae</taxon>
    </lineage>
</organism>
<gene>
    <name evidence="2" type="ORF">KIH39_08175</name>
</gene>
<evidence type="ECO:0000313" key="3">
    <source>
        <dbReference type="Proteomes" id="UP000676194"/>
    </source>
</evidence>
<dbReference type="Pfam" id="PF03572">
    <property type="entry name" value="Peptidase_S41"/>
    <property type="match status" value="1"/>
</dbReference>
<dbReference type="PANTHER" id="PTHR32060:SF30">
    <property type="entry name" value="CARBOXY-TERMINAL PROCESSING PROTEASE CTPA"/>
    <property type="match status" value="1"/>
</dbReference>
<dbReference type="GO" id="GO:0006508">
    <property type="term" value="P:proteolysis"/>
    <property type="evidence" value="ECO:0007669"/>
    <property type="project" value="InterPro"/>
</dbReference>
<dbReference type="GO" id="GO:0007165">
    <property type="term" value="P:signal transduction"/>
    <property type="evidence" value="ECO:0007669"/>
    <property type="project" value="TreeGrafter"/>
</dbReference>
<dbReference type="SUPFAM" id="SSF52096">
    <property type="entry name" value="ClpP/crotonase"/>
    <property type="match status" value="1"/>
</dbReference>
<reference evidence="2" key="1">
    <citation type="submission" date="2021-05" db="EMBL/GenBank/DDBJ databases">
        <title>Complete genome sequence of the cellulolytic planctomycete Telmatocola sphagniphila SP2T and characterization of the first cellulase from planctomycetes.</title>
        <authorList>
            <person name="Rakitin A.L."/>
            <person name="Beletsky A.V."/>
            <person name="Naumoff D.G."/>
            <person name="Kulichevskaya I.S."/>
            <person name="Mardanov A.V."/>
            <person name="Ravin N.V."/>
            <person name="Dedysh S.N."/>
        </authorList>
    </citation>
    <scope>NUCLEOTIDE SEQUENCE</scope>
    <source>
        <strain evidence="2">SP2T</strain>
    </source>
</reference>
<dbReference type="KEGG" id="tsph:KIH39_08175"/>
<dbReference type="AlphaFoldDB" id="A0A8E6B9G9"/>
<dbReference type="GO" id="GO:0008236">
    <property type="term" value="F:serine-type peptidase activity"/>
    <property type="evidence" value="ECO:0007669"/>
    <property type="project" value="InterPro"/>
</dbReference>
<name>A0A8E6B9G9_9BACT</name>
<dbReference type="InterPro" id="IPR036034">
    <property type="entry name" value="PDZ_sf"/>
</dbReference>
<dbReference type="RefSeq" id="WP_213498850.1">
    <property type="nucleotide sequence ID" value="NZ_CP074694.1"/>
</dbReference>
<dbReference type="SMART" id="SM00245">
    <property type="entry name" value="TSPc"/>
    <property type="match status" value="1"/>
</dbReference>
<dbReference type="Gene3D" id="2.30.42.10">
    <property type="match status" value="1"/>
</dbReference>
<sequence length="683" mass="76212">MQVVQEMLNTLGDSATRVVRKPIVSKNGFPDLNNGKNAPKFFSWIENEVLAIFPNAVTDYAKSITWREELRKEVLKARAVIIDLRNPEAGGLTFFSELALIDIQDLLHAKQVQAPALRSLIHSGYRPQIGITSGEYYSAFSTKAPEVFFAADNVKAEKIVFLVNPDSVIPMLAIALQRAGNAYIVSQGRFPEESLFSAKTVDLSKGIIVSVRTSEMISSEGVVPITADKEVPVNGDWSLKGPAFKTALELIQNSPKSKSAIKAAPIAMTPDWRTDKKYDEMHFPDAEYRLLALFRFWNVIHYFYPYMSLLDDDWDTILTRFIPKFESAANAREYELTVAELSTHVPDGHTGVSGPELTKFFGDATVPIRLCYVEKVPVISQLLDEAMAKEAGMHVGDVLVSVEGEPVNASMKRIGKYLPSSTAQWHEYVTLRRLLNGREGTAVKIGLLDGNNKTTEVVLARKKKYLLQTPLHSEDKIFRVLPGNIGYVDLERLTTGQVDAMFEEFKETESIIFDLRSYPQGTAWAIAPRLNLKGARNGALYYRQLLDGFLKVDDDHLQDQGRVSFYQPLPKTDKWIYKGKTVTLIDERSISQAEHSGLYFEAACGTTFIGSHTAGANGDVTNFTLPGGLSVRFSGHEVRHVDGRQIQRIGLVPHIEVKPTIAGIRENKDEVLERAIKFLKEGK</sequence>
<dbReference type="PANTHER" id="PTHR32060">
    <property type="entry name" value="TAIL-SPECIFIC PROTEASE"/>
    <property type="match status" value="1"/>
</dbReference>
<keyword evidence="3" id="KW-1185">Reference proteome</keyword>
<dbReference type="InterPro" id="IPR029045">
    <property type="entry name" value="ClpP/crotonase-like_dom_sf"/>
</dbReference>
<accession>A0A8E6B9G9</accession>
<protein>
    <recommendedName>
        <fullName evidence="1">Tail specific protease domain-containing protein</fullName>
    </recommendedName>
</protein>